<dbReference type="Proteomes" id="UP001198962">
    <property type="component" value="Unassembled WGS sequence"/>
</dbReference>
<keyword evidence="1" id="KW-0238">DNA-binding</keyword>
<dbReference type="SMART" id="SM00530">
    <property type="entry name" value="HTH_XRE"/>
    <property type="match status" value="1"/>
</dbReference>
<comment type="caution">
    <text evidence="3">The sequence shown here is derived from an EMBL/GenBank/DDBJ whole genome shotgun (WGS) entry which is preliminary data.</text>
</comment>
<dbReference type="PANTHER" id="PTHR46797">
    <property type="entry name" value="HTH-TYPE TRANSCRIPTIONAL REGULATOR"/>
    <property type="match status" value="1"/>
</dbReference>
<proteinExistence type="predicted"/>
<gene>
    <name evidence="3" type="ORF">LKD32_10185</name>
</gene>
<dbReference type="AlphaFoldDB" id="A0AAE3AP30"/>
<evidence type="ECO:0000256" key="1">
    <source>
        <dbReference type="ARBA" id="ARBA00023125"/>
    </source>
</evidence>
<dbReference type="InterPro" id="IPR010982">
    <property type="entry name" value="Lambda_DNA-bd_dom_sf"/>
</dbReference>
<keyword evidence="4" id="KW-1185">Reference proteome</keyword>
<dbReference type="SUPFAM" id="SSF47413">
    <property type="entry name" value="lambda repressor-like DNA-binding domains"/>
    <property type="match status" value="1"/>
</dbReference>
<dbReference type="GO" id="GO:0003700">
    <property type="term" value="F:DNA-binding transcription factor activity"/>
    <property type="evidence" value="ECO:0007669"/>
    <property type="project" value="TreeGrafter"/>
</dbReference>
<evidence type="ECO:0000259" key="2">
    <source>
        <dbReference type="PROSITE" id="PS50943"/>
    </source>
</evidence>
<sequence length="103" mass="11809">MDIIGRIDELCSQRGITKYRLSQMTGISQSAFSKMKREQNTLSVETINRICEALGISVTQFFSESGNYPDLTGEQKQILDRWEKLDPEKRQFAFLMLEQLGGL</sequence>
<evidence type="ECO:0000313" key="4">
    <source>
        <dbReference type="Proteomes" id="UP001198962"/>
    </source>
</evidence>
<accession>A0AAE3AP30</accession>
<dbReference type="PROSITE" id="PS50943">
    <property type="entry name" value="HTH_CROC1"/>
    <property type="match status" value="1"/>
</dbReference>
<dbReference type="CDD" id="cd00093">
    <property type="entry name" value="HTH_XRE"/>
    <property type="match status" value="1"/>
</dbReference>
<dbReference type="PANTHER" id="PTHR46797:SF1">
    <property type="entry name" value="METHYLPHOSPHONATE SYNTHASE"/>
    <property type="match status" value="1"/>
</dbReference>
<dbReference type="RefSeq" id="WP_308451600.1">
    <property type="nucleotide sequence ID" value="NZ_JAJEPU010000029.1"/>
</dbReference>
<name>A0AAE3AP30_9FIRM</name>
<dbReference type="InterPro" id="IPR001387">
    <property type="entry name" value="Cro/C1-type_HTH"/>
</dbReference>
<dbReference type="GO" id="GO:0005829">
    <property type="term" value="C:cytosol"/>
    <property type="evidence" value="ECO:0007669"/>
    <property type="project" value="TreeGrafter"/>
</dbReference>
<dbReference type="Pfam" id="PF13443">
    <property type="entry name" value="HTH_26"/>
    <property type="match status" value="1"/>
</dbReference>
<dbReference type="EMBL" id="JAJEPU010000029">
    <property type="protein sequence ID" value="MCC2165238.1"/>
    <property type="molecule type" value="Genomic_DNA"/>
</dbReference>
<evidence type="ECO:0000313" key="3">
    <source>
        <dbReference type="EMBL" id="MCC2165238.1"/>
    </source>
</evidence>
<feature type="domain" description="HTH cro/C1-type" evidence="2">
    <location>
        <begin position="7"/>
        <end position="61"/>
    </location>
</feature>
<dbReference type="InterPro" id="IPR050807">
    <property type="entry name" value="TransReg_Diox_bact_type"/>
</dbReference>
<protein>
    <submittedName>
        <fullName evidence="3">Helix-turn-helix transcriptional regulator</fullName>
    </submittedName>
</protein>
<organism evidence="3 4">
    <name type="scientific">Brotaphodocola catenula</name>
    <dbReference type="NCBI Taxonomy" id="2885361"/>
    <lineage>
        <taxon>Bacteria</taxon>
        <taxon>Bacillati</taxon>
        <taxon>Bacillota</taxon>
        <taxon>Clostridia</taxon>
        <taxon>Lachnospirales</taxon>
        <taxon>Lachnospiraceae</taxon>
        <taxon>Brotaphodocola</taxon>
    </lineage>
</organism>
<dbReference type="GO" id="GO:0003677">
    <property type="term" value="F:DNA binding"/>
    <property type="evidence" value="ECO:0007669"/>
    <property type="project" value="UniProtKB-KW"/>
</dbReference>
<dbReference type="Gene3D" id="1.10.260.40">
    <property type="entry name" value="lambda repressor-like DNA-binding domains"/>
    <property type="match status" value="1"/>
</dbReference>
<reference evidence="3" key="1">
    <citation type="submission" date="2021-10" db="EMBL/GenBank/DDBJ databases">
        <title>Anaerobic single-cell dispensing facilitates the cultivation of human gut bacteria.</title>
        <authorList>
            <person name="Afrizal A."/>
        </authorList>
    </citation>
    <scope>NUCLEOTIDE SEQUENCE</scope>
    <source>
        <strain evidence="3">CLA-AA-H274</strain>
    </source>
</reference>